<proteinExistence type="predicted"/>
<dbReference type="Gene3D" id="3.30.70.20">
    <property type="match status" value="1"/>
</dbReference>
<evidence type="ECO:0000313" key="2">
    <source>
        <dbReference type="EMBL" id="SMC16485.1"/>
    </source>
</evidence>
<dbReference type="PROSITE" id="PS51379">
    <property type="entry name" value="4FE4S_FER_2"/>
    <property type="match status" value="1"/>
</dbReference>
<dbReference type="SUPFAM" id="SSF52540">
    <property type="entry name" value="P-loop containing nucleoside triphosphate hydrolases"/>
    <property type="match status" value="1"/>
</dbReference>
<dbReference type="AlphaFoldDB" id="A0A1W1WXU4"/>
<dbReference type="Proteomes" id="UP000192783">
    <property type="component" value="Unassembled WGS sequence"/>
</dbReference>
<evidence type="ECO:0000259" key="1">
    <source>
        <dbReference type="PROSITE" id="PS51379"/>
    </source>
</evidence>
<protein>
    <submittedName>
        <fullName evidence="2">MinD superfamily P-loop ATPase, contains an inserted ferredoxin domain</fullName>
    </submittedName>
</protein>
<dbReference type="InterPro" id="IPR002586">
    <property type="entry name" value="CobQ/CobB/MinD/ParA_Nub-bd_dom"/>
</dbReference>
<evidence type="ECO:0000313" key="3">
    <source>
        <dbReference type="Proteomes" id="UP000192783"/>
    </source>
</evidence>
<dbReference type="STRING" id="1121390.SAMN02746041_00086"/>
<dbReference type="EMBL" id="FWXF01000001">
    <property type="protein sequence ID" value="SMC16485.1"/>
    <property type="molecule type" value="Genomic_DNA"/>
</dbReference>
<keyword evidence="3" id="KW-1185">Reference proteome</keyword>
<dbReference type="PANTHER" id="PTHR43063">
    <property type="entry name" value="4FE-4S CLUSTER CONTAINING PARA FAMILY ATPASE PROTEIN"/>
    <property type="match status" value="1"/>
</dbReference>
<gene>
    <name evidence="2" type="ORF">SAMN02746041_00086</name>
</gene>
<dbReference type="Pfam" id="PF01656">
    <property type="entry name" value="CbiA"/>
    <property type="match status" value="1"/>
</dbReference>
<dbReference type="Gene3D" id="3.40.50.300">
    <property type="entry name" value="P-loop containing nucleotide triphosphate hydrolases"/>
    <property type="match status" value="2"/>
</dbReference>
<reference evidence="2 3" key="1">
    <citation type="submission" date="2017-04" db="EMBL/GenBank/DDBJ databases">
        <authorList>
            <person name="Afonso C.L."/>
            <person name="Miller P.J."/>
            <person name="Scott M.A."/>
            <person name="Spackman E."/>
            <person name="Goraichik I."/>
            <person name="Dimitrov K.M."/>
            <person name="Suarez D.L."/>
            <person name="Swayne D.E."/>
        </authorList>
    </citation>
    <scope>NUCLEOTIDE SEQUENCE [LARGE SCALE GENOMIC DNA]</scope>
    <source>
        <strain evidence="2 3">DSM 13146</strain>
    </source>
</reference>
<sequence>MIIAIASGKGGTGKTTIACNLAAGLEKPVTLLDCDVEQPNAHLFLQPRWTGSELFHLDVPEIDAERCSLCGACQELCQFNAIAILPEIAMTFPELCHSCRGCALVCQEEAIGWSKRLVGEVRWGCRGMVSLVEGRLRVGEAMAPPLIEQVRKHQGLEGELTLIDAPPGTSCPVVASLWGADFALLVTEPTPFGLNDLELAVGAVRKLGLPMGLVINRCDIGDRRVHRFAEQQGIPILLEMPFDKKTAEAYARGSLLVEVLPQWKEAMVQLYEKILETLRSWKAAC</sequence>
<dbReference type="InterPro" id="IPR017896">
    <property type="entry name" value="4Fe4S_Fe-S-bd"/>
</dbReference>
<dbReference type="Pfam" id="PF00037">
    <property type="entry name" value="Fer4"/>
    <property type="match status" value="1"/>
</dbReference>
<accession>A0A1W1WXU4</accession>
<dbReference type="InterPro" id="IPR027417">
    <property type="entry name" value="P-loop_NTPase"/>
</dbReference>
<dbReference type="CDD" id="cd03110">
    <property type="entry name" value="SIMIBI_bact_arch"/>
    <property type="match status" value="1"/>
</dbReference>
<feature type="domain" description="4Fe-4S ferredoxin-type" evidence="1">
    <location>
        <begin position="58"/>
        <end position="87"/>
    </location>
</feature>
<name>A0A1W1WXU4_9BACT</name>
<dbReference type="RefSeq" id="WP_084055574.1">
    <property type="nucleotide sequence ID" value="NZ_FWXF01000001.1"/>
</dbReference>
<dbReference type="OrthoDB" id="9778602at2"/>
<dbReference type="PANTHER" id="PTHR43063:SF1">
    <property type="entry name" value="4FE-4S CLUSTER CONTAINING PARA FAMILY ATPASE PROTEIN"/>
    <property type="match status" value="1"/>
</dbReference>
<dbReference type="SUPFAM" id="SSF54862">
    <property type="entry name" value="4Fe-4S ferredoxins"/>
    <property type="match status" value="1"/>
</dbReference>
<organism evidence="2 3">
    <name type="scientific">Desulfacinum hydrothermale DSM 13146</name>
    <dbReference type="NCBI Taxonomy" id="1121390"/>
    <lineage>
        <taxon>Bacteria</taxon>
        <taxon>Pseudomonadati</taxon>
        <taxon>Thermodesulfobacteriota</taxon>
        <taxon>Syntrophobacteria</taxon>
        <taxon>Syntrophobacterales</taxon>
        <taxon>Syntrophobacteraceae</taxon>
        <taxon>Desulfacinum</taxon>
    </lineage>
</organism>